<dbReference type="Gene3D" id="3.90.740.10">
    <property type="entry name" value="Valyl/Leucyl/Isoleucyl-tRNA synthetase, editing domain"/>
    <property type="match status" value="1"/>
</dbReference>
<evidence type="ECO:0000313" key="14">
    <source>
        <dbReference type="EMBL" id="PNV68094.1"/>
    </source>
</evidence>
<dbReference type="GO" id="GO:0008270">
    <property type="term" value="F:zinc ion binding"/>
    <property type="evidence" value="ECO:0007669"/>
    <property type="project" value="UniProtKB-UniRule"/>
</dbReference>
<dbReference type="InterPro" id="IPR050081">
    <property type="entry name" value="Ile-tRNA_ligase"/>
</dbReference>
<sequence length="949" mass="106652">MANSYKETMNLPKTDFAMRANLPENEPKRLAKWEEERIYEQVLEKNKDGKPFILHDGPPYANGPIHIGHAFNKILKDFVNKSHAQRGFFTPYVPGWDCHGQPIEHMVEKTLGPEKMAKIDQPTLRRLCREWAEKYVDVQREGFKRLGVNGDWEHPYLTFTPNYEAGNVEVFKKMYLDGSVYRGRKPIHWCKRCHTALAEAEIEYSDETSPSIFVKFKMDLMPGMFEAAGATGDAYVLIWTTTPWTLPANTAVSLAPDADYVMVQVAGSNMIMARELVEQVAEIAGWESYDLVRGADGEPVSLKGREFTGLTYTCPIRQDLKGTIIYGDHVTLESGTGAVHTAPGHGQDDYLVALEFDVPLLMPVDDNGVLTDEAGPFAGLDVDEANPAIIAWLRERGTLVAQKEILHSYPHCWRCHEPVIFRATDQWFVSMDKNSLRENALDAIDHKVEWIPAWAKNRIGSMVADRPDWCISRQRSWGVPIPVFKCAKCGNTVATAETFDAVIDLFYREGADAWFTHDPSDYLPRGVKCETCGCTELTPEKDILDVWWESGVSHTSVLKHREAEGLRFPADMYLEGSDQHRGWFQSSLLTSMGAYGVPPYKSVMHCGFTMDAEGKKMSKSAGNGVDPADVMAKSGADVLRLWVASVDYSQDVNIGDEILERTSEAYRRIRNTFRFLLGSLDDFDDERDVVMDWDALEPLDQWAMVRTRHLLADVDAAYDAYKFHYVYRAVYDYIVNDLSAVYMDATKDRLYSEAPDSPRRRAVQTVLMNILEVLVRVLAPVLTFTTDEVWEHYPRALREREGRPSNVQLAGWPKMSDFAPAVPAGEGERIAEDFGVVMGVREVVTKALEDARGQKVVNKSQEAAVTVTAPRSVLDVLERYDAAAFEELFIVASVAFVEGGELSAAVEKTDAEKCPRCWNYRALGGNPNHPDVCERCGDALDALGYAEGE</sequence>
<keyword evidence="2 10" id="KW-0963">Cytoplasm</keyword>
<dbReference type="EC" id="6.1.1.5" evidence="10"/>
<dbReference type="Gene3D" id="1.10.730.20">
    <property type="match status" value="1"/>
</dbReference>
<keyword evidence="15" id="KW-1185">Reference proteome</keyword>
<comment type="catalytic activity">
    <reaction evidence="9 10">
        <text>tRNA(Ile) + L-isoleucine + ATP = L-isoleucyl-tRNA(Ile) + AMP + diphosphate</text>
        <dbReference type="Rhea" id="RHEA:11060"/>
        <dbReference type="Rhea" id="RHEA-COMP:9666"/>
        <dbReference type="Rhea" id="RHEA-COMP:9695"/>
        <dbReference type="ChEBI" id="CHEBI:30616"/>
        <dbReference type="ChEBI" id="CHEBI:33019"/>
        <dbReference type="ChEBI" id="CHEBI:58045"/>
        <dbReference type="ChEBI" id="CHEBI:78442"/>
        <dbReference type="ChEBI" id="CHEBI:78528"/>
        <dbReference type="ChEBI" id="CHEBI:456215"/>
        <dbReference type="EC" id="6.1.1.5"/>
    </reaction>
</comment>
<name>A0A2K2UCT2_9ACTN</name>
<evidence type="ECO:0000256" key="5">
    <source>
        <dbReference type="ARBA" id="ARBA00022840"/>
    </source>
</evidence>
<evidence type="ECO:0000256" key="1">
    <source>
        <dbReference type="ARBA" id="ARBA00006887"/>
    </source>
</evidence>
<dbReference type="InterPro" id="IPR033708">
    <property type="entry name" value="Anticodon_Ile_BEm"/>
</dbReference>
<dbReference type="InterPro" id="IPR002300">
    <property type="entry name" value="aa-tRNA-synth_Ia"/>
</dbReference>
<evidence type="ECO:0000259" key="12">
    <source>
        <dbReference type="Pfam" id="PF06827"/>
    </source>
</evidence>
<proteinExistence type="inferred from homology"/>
<keyword evidence="6 10" id="KW-0648">Protein biosynthesis</keyword>
<keyword evidence="3 10" id="KW-0436">Ligase</keyword>
<dbReference type="HAMAP" id="MF_02002">
    <property type="entry name" value="Ile_tRNA_synth_type1"/>
    <property type="match status" value="1"/>
</dbReference>
<feature type="binding site" evidence="10">
    <location>
        <position position="914"/>
    </location>
    <ligand>
        <name>Zn(2+)</name>
        <dbReference type="ChEBI" id="CHEBI:29105"/>
    </ligand>
</feature>
<dbReference type="PANTHER" id="PTHR42765">
    <property type="entry name" value="SOLEUCYL-TRNA SYNTHETASE"/>
    <property type="match status" value="1"/>
</dbReference>
<feature type="binding site" evidence="10">
    <location>
        <position position="936"/>
    </location>
    <ligand>
        <name>Zn(2+)</name>
        <dbReference type="ChEBI" id="CHEBI:29105"/>
    </ligand>
</feature>
<accession>A0A2K2UCT2</accession>
<dbReference type="SUPFAM" id="SSF47323">
    <property type="entry name" value="Anticodon-binding domain of a subclass of class I aminoacyl-tRNA synthetases"/>
    <property type="match status" value="1"/>
</dbReference>
<evidence type="ECO:0000256" key="4">
    <source>
        <dbReference type="ARBA" id="ARBA00022741"/>
    </source>
</evidence>
<dbReference type="RefSeq" id="WP_103264571.1">
    <property type="nucleotide sequence ID" value="NZ_CABMLE010000003.1"/>
</dbReference>
<keyword evidence="7 10" id="KW-0030">Aminoacyl-tRNA synthetase</keyword>
<evidence type="ECO:0000256" key="9">
    <source>
        <dbReference type="ARBA" id="ARBA00048359"/>
    </source>
</evidence>
<dbReference type="SUPFAM" id="SSF50677">
    <property type="entry name" value="ValRS/IleRS/LeuRS editing domain"/>
    <property type="match status" value="1"/>
</dbReference>
<dbReference type="GO" id="GO:0004822">
    <property type="term" value="F:isoleucine-tRNA ligase activity"/>
    <property type="evidence" value="ECO:0007669"/>
    <property type="project" value="UniProtKB-UniRule"/>
</dbReference>
<evidence type="ECO:0000256" key="2">
    <source>
        <dbReference type="ARBA" id="ARBA00022490"/>
    </source>
</evidence>
<feature type="domain" description="Aminoacyl-tRNA synthetase class Ia" evidence="11">
    <location>
        <begin position="29"/>
        <end position="654"/>
    </location>
</feature>
<keyword evidence="5 10" id="KW-0067">ATP-binding</keyword>
<comment type="similarity">
    <text evidence="1 10">Belongs to the class-I aminoacyl-tRNA synthetase family. IleS type 1 subfamily.</text>
</comment>
<comment type="cofactor">
    <cofactor evidence="10">
        <name>Zn(2+)</name>
        <dbReference type="ChEBI" id="CHEBI:29105"/>
    </cofactor>
    <text evidence="10">Binds 1 zinc ion per subunit.</text>
</comment>
<dbReference type="GO" id="GO:0005524">
    <property type="term" value="F:ATP binding"/>
    <property type="evidence" value="ECO:0007669"/>
    <property type="project" value="UniProtKB-UniRule"/>
</dbReference>
<dbReference type="InterPro" id="IPR001412">
    <property type="entry name" value="aa-tRNA-synth_I_CS"/>
</dbReference>
<gene>
    <name evidence="10" type="primary">ileS</name>
    <name evidence="14" type="ORF">C2L71_04475</name>
</gene>
<evidence type="ECO:0000256" key="7">
    <source>
        <dbReference type="ARBA" id="ARBA00023146"/>
    </source>
</evidence>
<evidence type="ECO:0000259" key="11">
    <source>
        <dbReference type="Pfam" id="PF00133"/>
    </source>
</evidence>
<dbReference type="AlphaFoldDB" id="A0A2K2UCT2"/>
<evidence type="ECO:0000256" key="6">
    <source>
        <dbReference type="ARBA" id="ARBA00022917"/>
    </source>
</evidence>
<dbReference type="InterPro" id="IPR009008">
    <property type="entry name" value="Val/Leu/Ile-tRNA-synth_edit"/>
</dbReference>
<comment type="function">
    <text evidence="8 10">Catalyzes the attachment of isoleucine to tRNA(Ile). As IleRS can inadvertently accommodate and process structurally similar amino acids such as valine, to avoid such errors it has two additional distinct tRNA(Ile)-dependent editing activities. One activity is designated as 'pretransfer' editing and involves the hydrolysis of activated Val-AMP. The other activity is designated 'posttransfer' editing and involves deacylation of mischarged Val-tRNA(Ile).</text>
</comment>
<dbReference type="Gene3D" id="3.40.50.620">
    <property type="entry name" value="HUPs"/>
    <property type="match status" value="2"/>
</dbReference>
<dbReference type="InterPro" id="IPR013155">
    <property type="entry name" value="M/V/L/I-tRNA-synth_anticd-bd"/>
</dbReference>
<protein>
    <recommendedName>
        <fullName evidence="10">Isoleucine--tRNA ligase</fullName>
        <ecNumber evidence="10">6.1.1.5</ecNumber>
    </recommendedName>
    <alternativeName>
        <fullName evidence="10">Isoleucyl-tRNA synthetase</fullName>
        <shortName evidence="10">IleRS</shortName>
    </alternativeName>
</protein>
<dbReference type="PRINTS" id="PR00984">
    <property type="entry name" value="TRNASYNTHILE"/>
</dbReference>
<comment type="subcellular location">
    <subcellularLocation>
        <location evidence="10">Cytoplasm</location>
    </subcellularLocation>
</comment>
<evidence type="ECO:0000256" key="10">
    <source>
        <dbReference type="HAMAP-Rule" id="MF_02002"/>
    </source>
</evidence>
<dbReference type="Gene3D" id="1.10.10.830">
    <property type="entry name" value="Ile-tRNA synthetase CP2 domain-like"/>
    <property type="match status" value="1"/>
</dbReference>
<dbReference type="PROSITE" id="PS00178">
    <property type="entry name" value="AA_TRNA_LIGASE_I"/>
    <property type="match status" value="1"/>
</dbReference>
<feature type="binding site" evidence="10">
    <location>
        <position position="917"/>
    </location>
    <ligand>
        <name>Zn(2+)</name>
        <dbReference type="ChEBI" id="CHEBI:29105"/>
    </ligand>
</feature>
<comment type="caution">
    <text evidence="14">The sequence shown here is derived from an EMBL/GenBank/DDBJ whole genome shotgun (WGS) entry which is preliminary data.</text>
</comment>
<keyword evidence="4 10" id="KW-0547">Nucleotide-binding</keyword>
<dbReference type="EMBL" id="PPEK01000003">
    <property type="protein sequence ID" value="PNV68094.1"/>
    <property type="molecule type" value="Genomic_DNA"/>
</dbReference>
<dbReference type="InterPro" id="IPR010663">
    <property type="entry name" value="Znf_FPG/IleRS"/>
</dbReference>
<organism evidence="14 15">
    <name type="scientific">Enteroscipio rubneri</name>
    <dbReference type="NCBI Taxonomy" id="2070686"/>
    <lineage>
        <taxon>Bacteria</taxon>
        <taxon>Bacillati</taxon>
        <taxon>Actinomycetota</taxon>
        <taxon>Coriobacteriia</taxon>
        <taxon>Eggerthellales</taxon>
        <taxon>Eggerthellaceae</taxon>
        <taxon>Enteroscipio</taxon>
    </lineage>
</organism>
<evidence type="ECO:0000256" key="8">
    <source>
        <dbReference type="ARBA" id="ARBA00025217"/>
    </source>
</evidence>
<dbReference type="InterPro" id="IPR009080">
    <property type="entry name" value="tRNAsynth_Ia_anticodon-bd"/>
</dbReference>
<dbReference type="GO" id="GO:0006428">
    <property type="term" value="P:isoleucyl-tRNA aminoacylation"/>
    <property type="evidence" value="ECO:0007669"/>
    <property type="project" value="UniProtKB-UniRule"/>
</dbReference>
<feature type="domain" description="Methionyl/Valyl/Leucyl/Isoleucyl-tRNA synthetase anticodon-binding" evidence="13">
    <location>
        <begin position="700"/>
        <end position="866"/>
    </location>
</feature>
<dbReference type="Pfam" id="PF06827">
    <property type="entry name" value="zf-FPG_IleRS"/>
    <property type="match status" value="1"/>
</dbReference>
<dbReference type="InterPro" id="IPR014729">
    <property type="entry name" value="Rossmann-like_a/b/a_fold"/>
</dbReference>
<keyword evidence="10" id="KW-0479">Metal-binding</keyword>
<dbReference type="GO" id="GO:0005829">
    <property type="term" value="C:cytosol"/>
    <property type="evidence" value="ECO:0007669"/>
    <property type="project" value="TreeGrafter"/>
</dbReference>
<dbReference type="InterPro" id="IPR023585">
    <property type="entry name" value="Ile-tRNA-ligase_type1"/>
</dbReference>
<dbReference type="CDD" id="cd07960">
    <property type="entry name" value="Anticodon_Ia_Ile_BEm"/>
    <property type="match status" value="1"/>
</dbReference>
<feature type="binding site" evidence="10">
    <location>
        <position position="933"/>
    </location>
    <ligand>
        <name>Zn(2+)</name>
        <dbReference type="ChEBI" id="CHEBI:29105"/>
    </ligand>
</feature>
<comment type="domain">
    <text evidence="10">IleRS has two distinct active sites: one for aminoacylation and one for editing. The misactivated valine is translocated from the active site to the editing site, which sterically excludes the correctly activated isoleucine. The single editing site contains two valyl binding pockets, one specific for each substrate (Val-AMP or Val-tRNA(Ile)).</text>
</comment>
<dbReference type="InterPro" id="IPR002301">
    <property type="entry name" value="Ile-tRNA-ligase"/>
</dbReference>
<comment type="subunit">
    <text evidence="10">Monomer.</text>
</comment>
<dbReference type="NCBIfam" id="TIGR00392">
    <property type="entry name" value="ileS"/>
    <property type="match status" value="1"/>
</dbReference>
<dbReference type="Pfam" id="PF08264">
    <property type="entry name" value="Anticodon_1"/>
    <property type="match status" value="1"/>
</dbReference>
<evidence type="ECO:0000313" key="15">
    <source>
        <dbReference type="Proteomes" id="UP000236197"/>
    </source>
</evidence>
<feature type="short sequence motif" description="'KMSKS' region" evidence="10">
    <location>
        <begin position="616"/>
        <end position="620"/>
    </location>
</feature>
<dbReference type="Pfam" id="PF00133">
    <property type="entry name" value="tRNA-synt_1"/>
    <property type="match status" value="1"/>
</dbReference>
<feature type="domain" description="Zinc finger FPG/IleRS-type" evidence="12">
    <location>
        <begin position="912"/>
        <end position="936"/>
    </location>
</feature>
<dbReference type="GO" id="GO:0000049">
    <property type="term" value="F:tRNA binding"/>
    <property type="evidence" value="ECO:0007669"/>
    <property type="project" value="InterPro"/>
</dbReference>
<dbReference type="SUPFAM" id="SSF52374">
    <property type="entry name" value="Nucleotidylyl transferase"/>
    <property type="match status" value="1"/>
</dbReference>
<dbReference type="PANTHER" id="PTHR42765:SF1">
    <property type="entry name" value="ISOLEUCINE--TRNA LIGASE, MITOCHONDRIAL"/>
    <property type="match status" value="1"/>
</dbReference>
<feature type="binding site" evidence="10">
    <location>
        <position position="619"/>
    </location>
    <ligand>
        <name>ATP</name>
        <dbReference type="ChEBI" id="CHEBI:30616"/>
    </ligand>
</feature>
<dbReference type="OrthoDB" id="9810365at2"/>
<evidence type="ECO:0000259" key="13">
    <source>
        <dbReference type="Pfam" id="PF08264"/>
    </source>
</evidence>
<dbReference type="Gene3D" id="2.170.220.10">
    <property type="match status" value="1"/>
</dbReference>
<feature type="short sequence motif" description="'HIGH' region" evidence="10">
    <location>
        <begin position="59"/>
        <end position="69"/>
    </location>
</feature>
<evidence type="ECO:0000256" key="3">
    <source>
        <dbReference type="ARBA" id="ARBA00022598"/>
    </source>
</evidence>
<keyword evidence="10" id="KW-0862">Zinc</keyword>
<reference evidence="15" key="1">
    <citation type="submission" date="2018-01" db="EMBL/GenBank/DDBJ databases">
        <title>Rubneribacter badeniensis gen. nov., sp. nov., and Colonibacter rubneri, gen. nov., sp. nov., WGS of new members of the Eggerthellaceae.</title>
        <authorList>
            <person name="Danylec N."/>
            <person name="Stoll D.A."/>
            <person name="Doetsch A."/>
            <person name="Kulling S.E."/>
            <person name="Huch M."/>
        </authorList>
    </citation>
    <scope>NUCLEOTIDE SEQUENCE [LARGE SCALE GENOMIC DNA]</scope>
    <source>
        <strain evidence="15">ResAG-96</strain>
    </source>
</reference>
<feature type="binding site" evidence="10">
    <location>
        <position position="575"/>
    </location>
    <ligand>
        <name>L-isoleucyl-5'-AMP</name>
        <dbReference type="ChEBI" id="CHEBI:178002"/>
    </ligand>
</feature>
<dbReference type="GO" id="GO:0002161">
    <property type="term" value="F:aminoacyl-tRNA deacylase activity"/>
    <property type="evidence" value="ECO:0007669"/>
    <property type="project" value="InterPro"/>
</dbReference>
<dbReference type="Proteomes" id="UP000236197">
    <property type="component" value="Unassembled WGS sequence"/>
</dbReference>